<evidence type="ECO:0000313" key="3">
    <source>
        <dbReference type="EMBL" id="KAK4262499.1"/>
    </source>
</evidence>
<dbReference type="NCBIfam" id="TIGR00756">
    <property type="entry name" value="PPR"/>
    <property type="match status" value="6"/>
</dbReference>
<accession>A0AAE1J6F5</accession>
<feature type="repeat" description="PPR" evidence="2">
    <location>
        <begin position="282"/>
        <end position="316"/>
    </location>
</feature>
<evidence type="ECO:0000313" key="4">
    <source>
        <dbReference type="Proteomes" id="UP001293593"/>
    </source>
</evidence>
<dbReference type="Pfam" id="PF20431">
    <property type="entry name" value="E_motif"/>
    <property type="match status" value="1"/>
</dbReference>
<reference evidence="3" key="1">
    <citation type="submission" date="2023-10" db="EMBL/GenBank/DDBJ databases">
        <title>Chromosome-level genome of the transformable northern wattle, Acacia crassicarpa.</title>
        <authorList>
            <person name="Massaro I."/>
            <person name="Sinha N.R."/>
            <person name="Poethig S."/>
            <person name="Leichty A.R."/>
        </authorList>
    </citation>
    <scope>NUCLEOTIDE SEQUENCE</scope>
    <source>
        <strain evidence="3">Acra3RX</strain>
        <tissue evidence="3">Leaf</tissue>
    </source>
</reference>
<dbReference type="Pfam" id="PF01535">
    <property type="entry name" value="PPR"/>
    <property type="match status" value="5"/>
</dbReference>
<comment type="caution">
    <text evidence="3">The sequence shown here is derived from an EMBL/GenBank/DDBJ whole genome shotgun (WGS) entry which is preliminary data.</text>
</comment>
<dbReference type="GO" id="GO:0009451">
    <property type="term" value="P:RNA modification"/>
    <property type="evidence" value="ECO:0007669"/>
    <property type="project" value="InterPro"/>
</dbReference>
<dbReference type="Gene3D" id="1.25.40.10">
    <property type="entry name" value="Tetratricopeptide repeat domain"/>
    <property type="match status" value="4"/>
</dbReference>
<name>A0AAE1J6F5_9FABA</name>
<dbReference type="InterPro" id="IPR002885">
    <property type="entry name" value="PPR_rpt"/>
</dbReference>
<gene>
    <name evidence="3" type="ORF">QN277_028053</name>
</gene>
<dbReference type="FunFam" id="1.25.40.10:FF:000804">
    <property type="entry name" value="Pentatricopeptide repeat-containing protein, chloroplastic"/>
    <property type="match status" value="1"/>
</dbReference>
<dbReference type="FunFam" id="1.25.40.10:FF:000927">
    <property type="entry name" value="Pentatricopeptide repeat-containing protein"/>
    <property type="match status" value="1"/>
</dbReference>
<evidence type="ECO:0000256" key="1">
    <source>
        <dbReference type="ARBA" id="ARBA00022737"/>
    </source>
</evidence>
<keyword evidence="1" id="KW-0677">Repeat</keyword>
<evidence type="ECO:0008006" key="5">
    <source>
        <dbReference type="Google" id="ProtNLM"/>
    </source>
</evidence>
<feature type="repeat" description="PPR" evidence="2">
    <location>
        <begin position="220"/>
        <end position="254"/>
    </location>
</feature>
<dbReference type="PROSITE" id="PS51375">
    <property type="entry name" value="PPR"/>
    <property type="match status" value="4"/>
</dbReference>
<feature type="repeat" description="PPR" evidence="2">
    <location>
        <begin position="415"/>
        <end position="449"/>
    </location>
</feature>
<dbReference type="PANTHER" id="PTHR47926:SF485">
    <property type="entry name" value="REPEAT-LIKE SUPERFAMILY PROTEIN, PUTATIVE-RELATED"/>
    <property type="match status" value="1"/>
</dbReference>
<dbReference type="AlphaFoldDB" id="A0AAE1J6F5"/>
<dbReference type="InterPro" id="IPR046960">
    <property type="entry name" value="PPR_At4g14850-like_plant"/>
</dbReference>
<dbReference type="InterPro" id="IPR011990">
    <property type="entry name" value="TPR-like_helical_dom_sf"/>
</dbReference>
<dbReference type="GO" id="GO:0003723">
    <property type="term" value="F:RNA binding"/>
    <property type="evidence" value="ECO:0007669"/>
    <property type="project" value="InterPro"/>
</dbReference>
<proteinExistence type="predicted"/>
<dbReference type="FunFam" id="1.25.40.10:FF:000470">
    <property type="entry name" value="Pentatricopeptide repeat-containing protein At5g66520"/>
    <property type="match status" value="1"/>
</dbReference>
<keyword evidence="4" id="KW-1185">Reference proteome</keyword>
<dbReference type="Pfam" id="PF13041">
    <property type="entry name" value="PPR_2"/>
    <property type="match status" value="3"/>
</dbReference>
<dbReference type="PANTHER" id="PTHR47926">
    <property type="entry name" value="PENTATRICOPEPTIDE REPEAT-CONTAINING PROTEIN"/>
    <property type="match status" value="1"/>
</dbReference>
<dbReference type="Proteomes" id="UP001293593">
    <property type="component" value="Unassembled WGS sequence"/>
</dbReference>
<feature type="repeat" description="PPR" evidence="2">
    <location>
        <begin position="118"/>
        <end position="153"/>
    </location>
</feature>
<protein>
    <recommendedName>
        <fullName evidence="5">Pentatricopeptide repeat-containing protein</fullName>
    </recommendedName>
</protein>
<organism evidence="3 4">
    <name type="scientific">Acacia crassicarpa</name>
    <name type="common">northern wattle</name>
    <dbReference type="NCBI Taxonomy" id="499986"/>
    <lineage>
        <taxon>Eukaryota</taxon>
        <taxon>Viridiplantae</taxon>
        <taxon>Streptophyta</taxon>
        <taxon>Embryophyta</taxon>
        <taxon>Tracheophyta</taxon>
        <taxon>Spermatophyta</taxon>
        <taxon>Magnoliopsida</taxon>
        <taxon>eudicotyledons</taxon>
        <taxon>Gunneridae</taxon>
        <taxon>Pentapetalae</taxon>
        <taxon>rosids</taxon>
        <taxon>fabids</taxon>
        <taxon>Fabales</taxon>
        <taxon>Fabaceae</taxon>
        <taxon>Caesalpinioideae</taxon>
        <taxon>mimosoid clade</taxon>
        <taxon>Acacieae</taxon>
        <taxon>Acacia</taxon>
    </lineage>
</organism>
<sequence>MAVRRKPSPKSTSLALDKILRSRKNLSEPPPRLWLDREDESMDFDERGSPILKLTHPILCTLESCTGIKEFNQVHAQLMVSGLFQHPLAAGRAIKKLCSTSRMIPHAIHVFNYLDEPDAFLCNTIMRGYTSMNDFRSALSFYYEKMVSRWVNPNHYTFPLLIKVCAEVRSGLEGEKSHARIVKFGFESDLFTRNSLIHMYSVCGRIGDARLLFDTGDALDLVSYNSMIDGYVNNKEIGAARKLFDEMSERDVFSWNSMVAGYVGIGDLEAAQELFDRMLTKDVVSWNSMIDGYAKIGNVSLARKFFDRMPVRNVVSWNSMLALYVRSKNFSECLRLADRMMERGEALPNEATLVSVLTACANLGRLDIGSKVHSYIKSKGIRSDVLLSTSLLTMYAKCGAMDMAKEVFDEMPIKSVVSWNSMIMGYGLHGNGEKALELFMEMEKIGPQPNDATFVCILSACAHTGMVMEGWWYFDLMRRVYEIEPKVEHYGCMVDLLARAGLMRNSEELIRNIPIKGEGGSALWGALLSACRTHSDSELGKIVAKRLIELEPRDIGPYILLSNIYAAEGKWDDVEHVRLMIKEKGLQKQAASSLVHLEDFEPKNILSKNLVPRKRIVYSMLNELGTQMKLSLEDSIEE</sequence>
<evidence type="ECO:0000256" key="2">
    <source>
        <dbReference type="PROSITE-ProRule" id="PRU00708"/>
    </source>
</evidence>
<dbReference type="InterPro" id="IPR046848">
    <property type="entry name" value="E_motif"/>
</dbReference>
<dbReference type="EMBL" id="JAWXYG010000009">
    <property type="protein sequence ID" value="KAK4262499.1"/>
    <property type="molecule type" value="Genomic_DNA"/>
</dbReference>